<reference evidence="1" key="1">
    <citation type="journal article" date="2015" name="Nature">
        <title>Complex archaea that bridge the gap between prokaryotes and eukaryotes.</title>
        <authorList>
            <person name="Spang A."/>
            <person name="Saw J.H."/>
            <person name="Jorgensen S.L."/>
            <person name="Zaremba-Niedzwiedzka K."/>
            <person name="Martijn J."/>
            <person name="Lind A.E."/>
            <person name="van Eijk R."/>
            <person name="Schleper C."/>
            <person name="Guy L."/>
            <person name="Ettema T.J."/>
        </authorList>
    </citation>
    <scope>NUCLEOTIDE SEQUENCE</scope>
</reference>
<comment type="caution">
    <text evidence="1">The sequence shown here is derived from an EMBL/GenBank/DDBJ whole genome shotgun (WGS) entry which is preliminary data.</text>
</comment>
<evidence type="ECO:0000313" key="1">
    <source>
        <dbReference type="EMBL" id="KKK47323.1"/>
    </source>
</evidence>
<dbReference type="AlphaFoldDB" id="A0A0F8VSH6"/>
<organism evidence="1">
    <name type="scientific">marine sediment metagenome</name>
    <dbReference type="NCBI Taxonomy" id="412755"/>
    <lineage>
        <taxon>unclassified sequences</taxon>
        <taxon>metagenomes</taxon>
        <taxon>ecological metagenomes</taxon>
    </lineage>
</organism>
<dbReference type="EMBL" id="LAZR01069633">
    <property type="protein sequence ID" value="KKK47323.1"/>
    <property type="molecule type" value="Genomic_DNA"/>
</dbReference>
<accession>A0A0F8VSH6</accession>
<sequence length="27" mass="3207">MTEHPPDHLTTRELAALLRLSERKIYD</sequence>
<gene>
    <name evidence="1" type="ORF">LCGC14_3156350</name>
</gene>
<protein>
    <submittedName>
        <fullName evidence="1">Uncharacterized protein</fullName>
    </submittedName>
</protein>
<feature type="non-terminal residue" evidence="1">
    <location>
        <position position="27"/>
    </location>
</feature>
<name>A0A0F8VSH6_9ZZZZ</name>
<proteinExistence type="predicted"/>